<sequence length="280" mass="32194">MLSILENFINKLGFKQKKSESLKKNPDPEKKEAVILPDASFVNKDIEPVSLTKNKLTKNKIPIIEEHIDLKEYFTDKDDNLPKVVKKAKKQKKPKIQNTKKTHLPLKNGLPVLSSDEDLYKYFMDNEHNEPDSFSKNIKKNIKKSDKEDFEQMLEISLAGKTREMILIEKYNGVKADKILNKKEIIKYYPLPQDELDLHGCTAAEALKENENFINKSRCKGKRTVLIIVGKGTGTNGKPVLPGVIENQLIEFKRKKIVLDYKWDKGIKRKSGALIVYLNE</sequence>
<name>A0A975GFA5_9BACT</name>
<dbReference type="Proteomes" id="UP000663720">
    <property type="component" value="Chromosome"/>
</dbReference>
<accession>A0A975GFA5</accession>
<dbReference type="InterPro" id="IPR002625">
    <property type="entry name" value="Smr_dom"/>
</dbReference>
<dbReference type="EMBL" id="CP061799">
    <property type="protein sequence ID" value="QTA78974.1"/>
    <property type="molecule type" value="Genomic_DNA"/>
</dbReference>
<reference evidence="2" key="1">
    <citation type="journal article" date="2021" name="Microb. Physiol.">
        <title>Proteogenomic Insights into the Physiology of Marine, Sulfate-Reducing, Filamentous Desulfonema limicola and Desulfonema magnum.</title>
        <authorList>
            <person name="Schnaars V."/>
            <person name="Wohlbrand L."/>
            <person name="Scheve S."/>
            <person name="Hinrichs C."/>
            <person name="Reinhardt R."/>
            <person name="Rabus R."/>
        </authorList>
    </citation>
    <scope>NUCLEOTIDE SEQUENCE</scope>
    <source>
        <strain evidence="2">5ac10</strain>
    </source>
</reference>
<dbReference type="AlphaFoldDB" id="A0A975GFA5"/>
<dbReference type="Pfam" id="PF01713">
    <property type="entry name" value="Smr"/>
    <property type="match status" value="1"/>
</dbReference>
<dbReference type="InterPro" id="IPR036063">
    <property type="entry name" value="Smr_dom_sf"/>
</dbReference>
<dbReference type="RefSeq" id="WP_207690776.1">
    <property type="nucleotide sequence ID" value="NZ_CP061799.1"/>
</dbReference>
<feature type="domain" description="Smr" evidence="1">
    <location>
        <begin position="196"/>
        <end position="279"/>
    </location>
</feature>
<evidence type="ECO:0000313" key="3">
    <source>
        <dbReference type="Proteomes" id="UP000663720"/>
    </source>
</evidence>
<proteinExistence type="predicted"/>
<protein>
    <submittedName>
        <fullName evidence="2">Smr domain-containing protein</fullName>
    </submittedName>
</protein>
<evidence type="ECO:0000313" key="2">
    <source>
        <dbReference type="EMBL" id="QTA78974.1"/>
    </source>
</evidence>
<dbReference type="SMART" id="SM00463">
    <property type="entry name" value="SMR"/>
    <property type="match status" value="1"/>
</dbReference>
<dbReference type="SUPFAM" id="SSF160443">
    <property type="entry name" value="SMR domain-like"/>
    <property type="match status" value="1"/>
</dbReference>
<dbReference type="Gene3D" id="3.30.1370.110">
    <property type="match status" value="1"/>
</dbReference>
<gene>
    <name evidence="2" type="ORF">dnl_12210</name>
</gene>
<dbReference type="KEGG" id="dli:dnl_12210"/>
<organism evidence="2 3">
    <name type="scientific">Desulfonema limicola</name>
    <dbReference type="NCBI Taxonomy" id="45656"/>
    <lineage>
        <taxon>Bacteria</taxon>
        <taxon>Pseudomonadati</taxon>
        <taxon>Thermodesulfobacteriota</taxon>
        <taxon>Desulfobacteria</taxon>
        <taxon>Desulfobacterales</taxon>
        <taxon>Desulfococcaceae</taxon>
        <taxon>Desulfonema</taxon>
    </lineage>
</organism>
<keyword evidence="3" id="KW-1185">Reference proteome</keyword>
<dbReference type="PROSITE" id="PS50828">
    <property type="entry name" value="SMR"/>
    <property type="match status" value="1"/>
</dbReference>
<evidence type="ECO:0000259" key="1">
    <source>
        <dbReference type="PROSITE" id="PS50828"/>
    </source>
</evidence>